<gene>
    <name evidence="2" type="ORF">LWC34_06600</name>
</gene>
<feature type="compositionally biased region" description="Polar residues" evidence="1">
    <location>
        <begin position="137"/>
        <end position="150"/>
    </location>
</feature>
<dbReference type="InterPro" id="IPR011990">
    <property type="entry name" value="TPR-like_helical_dom_sf"/>
</dbReference>
<dbReference type="Proteomes" id="UP001521150">
    <property type="component" value="Unassembled WGS sequence"/>
</dbReference>
<keyword evidence="3" id="KW-1185">Reference proteome</keyword>
<dbReference type="InterPro" id="IPR001387">
    <property type="entry name" value="Cro/C1-type_HTH"/>
</dbReference>
<evidence type="ECO:0000313" key="2">
    <source>
        <dbReference type="EMBL" id="MCE7002500.1"/>
    </source>
</evidence>
<comment type="caution">
    <text evidence="2">The sequence shown here is derived from an EMBL/GenBank/DDBJ whole genome shotgun (WGS) entry which is preliminary data.</text>
</comment>
<dbReference type="SUPFAM" id="SSF48452">
    <property type="entry name" value="TPR-like"/>
    <property type="match status" value="1"/>
</dbReference>
<evidence type="ECO:0000256" key="1">
    <source>
        <dbReference type="SAM" id="MobiDB-lite"/>
    </source>
</evidence>
<sequence length="459" mass="49793">MAGSPHGQRCSSCGARLAADNRSGACSPCARRAPEAGPPTVPDDFWDAPELGEAFKKRQFGRVLRAYRKAHPTEVTQAHVASWLGMTQAQISRLERGKSPANDLEKLDRWAQVLRIPQRCLWFTLSAESPDEYRSAPQVSNLPSSSTTAEGDSVQRRQFLKAVSGTGAVIVGGSLLATDVRQSITAPPNTVGNPEVDMVREMTQAFRRLDNRHGGGHGHVRAAVRSYLESTVEPLLRNGRSKTTVQQDLHFATAELYQLAGWIAYDTGQAGEGRQHLRHALRLCNEAGNDALAAEMLAAMSHHAAFFGSAEAAEDLALAARQTAKRTGLATLEAETAVMEAHALALRNDKKGSLTALRDAEKHFGGREHNDLPQWLGYFDGAYLAAKFAHTFRELGQPHEAEQFARRSLEMSDGYERGRLFNTALLASTLADQRRVEEACTTASRAKAKSVDLGSGGAG</sequence>
<dbReference type="EMBL" id="JAJVCN010000001">
    <property type="protein sequence ID" value="MCE7002500.1"/>
    <property type="molecule type" value="Genomic_DNA"/>
</dbReference>
<accession>A0ABS8Z6S7</accession>
<protein>
    <submittedName>
        <fullName evidence="2">Helix-turn-helix domain-containing protein</fullName>
    </submittedName>
</protein>
<organism evidence="2 3">
    <name type="scientific">Kibdelosporangium philippinense</name>
    <dbReference type="NCBI Taxonomy" id="211113"/>
    <lineage>
        <taxon>Bacteria</taxon>
        <taxon>Bacillati</taxon>
        <taxon>Actinomycetota</taxon>
        <taxon>Actinomycetes</taxon>
        <taxon>Pseudonocardiales</taxon>
        <taxon>Pseudonocardiaceae</taxon>
        <taxon>Kibdelosporangium</taxon>
    </lineage>
</organism>
<dbReference type="Pfam" id="PF13560">
    <property type="entry name" value="HTH_31"/>
    <property type="match status" value="1"/>
</dbReference>
<feature type="region of interest" description="Disordered" evidence="1">
    <location>
        <begin position="133"/>
        <end position="153"/>
    </location>
</feature>
<proteinExistence type="predicted"/>
<reference evidence="2 3" key="1">
    <citation type="submission" date="2021-12" db="EMBL/GenBank/DDBJ databases">
        <title>Genome sequence of Kibdelosporangium philippinense ATCC 49844.</title>
        <authorList>
            <person name="Fedorov E.A."/>
            <person name="Omeragic M."/>
            <person name="Shalygina K.F."/>
            <person name="Maclea K.S."/>
        </authorList>
    </citation>
    <scope>NUCLEOTIDE SEQUENCE [LARGE SCALE GENOMIC DNA]</scope>
    <source>
        <strain evidence="2 3">ATCC 49844</strain>
    </source>
</reference>
<name>A0ABS8Z6S7_9PSEU</name>
<dbReference type="CDD" id="cd00093">
    <property type="entry name" value="HTH_XRE"/>
    <property type="match status" value="1"/>
</dbReference>
<evidence type="ECO:0000313" key="3">
    <source>
        <dbReference type="Proteomes" id="UP001521150"/>
    </source>
</evidence>
<dbReference type="SUPFAM" id="SSF47413">
    <property type="entry name" value="lambda repressor-like DNA-binding domains"/>
    <property type="match status" value="1"/>
</dbReference>
<dbReference type="InterPro" id="IPR010982">
    <property type="entry name" value="Lambda_DNA-bd_dom_sf"/>
</dbReference>
<dbReference type="RefSeq" id="WP_233726376.1">
    <property type="nucleotide sequence ID" value="NZ_JAJVCN010000001.1"/>
</dbReference>
<dbReference type="Gene3D" id="1.10.260.40">
    <property type="entry name" value="lambda repressor-like DNA-binding domains"/>
    <property type="match status" value="1"/>
</dbReference>